<dbReference type="OMA" id="VAVWKWC"/>
<dbReference type="Gene3D" id="1.10.150.510">
    <property type="entry name" value="Receptor activity modifying family"/>
    <property type="match status" value="1"/>
</dbReference>
<dbReference type="InterPro" id="IPR038126">
    <property type="entry name" value="RAMP_sf"/>
</dbReference>
<accession>A0A9F2NPU0</accession>
<evidence type="ECO:0000256" key="3">
    <source>
        <dbReference type="ARBA" id="ARBA00022448"/>
    </source>
</evidence>
<keyword evidence="9" id="KW-1015">Disulfide bond</keyword>
<keyword evidence="4" id="KW-1003">Cell membrane</keyword>
<keyword evidence="5 13" id="KW-0812">Transmembrane</keyword>
<evidence type="ECO:0000313" key="14">
    <source>
        <dbReference type="Proteomes" id="UP000695026"/>
    </source>
</evidence>
<dbReference type="GO" id="GO:0009986">
    <property type="term" value="C:cell surface"/>
    <property type="evidence" value="ECO:0007669"/>
    <property type="project" value="TreeGrafter"/>
</dbReference>
<dbReference type="Proteomes" id="UP000695026">
    <property type="component" value="Unplaced"/>
</dbReference>
<sequence length="232" mass="26582">MSGEEGGGAEGLDFVRARRLAAQVPAQDFIQWSERSFPRWRGRRIKDPTEAACEGPHARCFWLRRPATLPRAAERFGMDRRALRLVQLFLFALWANSLTTIGLADAQQQFICNESLMLQNLPVCGKSFEEMMHKVDSKKWCNLTEFILYYNNFILCTEHKALTAKCFWPNPLAEGFITGIHRQFFTNCTSDKVHWEDPSDKILVPLIFVPILLTVAMVGLVVWCSKRSDILV</sequence>
<evidence type="ECO:0000313" key="15">
    <source>
        <dbReference type="RefSeq" id="XP_007423228.1"/>
    </source>
</evidence>
<feature type="transmembrane region" description="Helical" evidence="13">
    <location>
        <begin position="85"/>
        <end position="104"/>
    </location>
</feature>
<evidence type="ECO:0000256" key="4">
    <source>
        <dbReference type="ARBA" id="ARBA00022475"/>
    </source>
</evidence>
<evidence type="ECO:0000256" key="13">
    <source>
        <dbReference type="SAM" id="Phobius"/>
    </source>
</evidence>
<dbReference type="GO" id="GO:0008277">
    <property type="term" value="P:regulation of G protein-coupled receptor signaling pathway"/>
    <property type="evidence" value="ECO:0007669"/>
    <property type="project" value="InterPro"/>
</dbReference>
<dbReference type="GO" id="GO:0006886">
    <property type="term" value="P:intracellular protein transport"/>
    <property type="evidence" value="ECO:0007669"/>
    <property type="project" value="InterPro"/>
</dbReference>
<dbReference type="GO" id="GO:0007186">
    <property type="term" value="P:G protein-coupled receptor signaling pathway"/>
    <property type="evidence" value="ECO:0007669"/>
    <property type="project" value="TreeGrafter"/>
</dbReference>
<keyword evidence="7 13" id="KW-1133">Transmembrane helix</keyword>
<proteinExistence type="inferred from homology"/>
<evidence type="ECO:0000256" key="10">
    <source>
        <dbReference type="ARBA" id="ARBA00023170"/>
    </source>
</evidence>
<feature type="transmembrane region" description="Helical" evidence="13">
    <location>
        <begin position="202"/>
        <end position="224"/>
    </location>
</feature>
<comment type="subcellular location">
    <subcellularLocation>
        <location evidence="1">Cell membrane</location>
        <topology evidence="1">Single-pass type I membrane protein</topology>
    </subcellularLocation>
</comment>
<dbReference type="GO" id="GO:0005886">
    <property type="term" value="C:plasma membrane"/>
    <property type="evidence" value="ECO:0007669"/>
    <property type="project" value="UniProtKB-SubCell"/>
</dbReference>
<dbReference type="GO" id="GO:0015026">
    <property type="term" value="F:coreceptor activity"/>
    <property type="evidence" value="ECO:0007669"/>
    <property type="project" value="InterPro"/>
</dbReference>
<dbReference type="CTD" id="10268"/>
<keyword evidence="11" id="KW-0325">Glycoprotein</keyword>
<dbReference type="GO" id="GO:0032870">
    <property type="term" value="P:cellular response to hormone stimulus"/>
    <property type="evidence" value="ECO:0007669"/>
    <property type="project" value="TreeGrafter"/>
</dbReference>
<keyword evidence="10 15" id="KW-0675">Receptor</keyword>
<evidence type="ECO:0000256" key="12">
    <source>
        <dbReference type="ARBA" id="ARBA00041072"/>
    </source>
</evidence>
<dbReference type="GO" id="GO:0031623">
    <property type="term" value="P:receptor internalization"/>
    <property type="evidence" value="ECO:0007669"/>
    <property type="project" value="TreeGrafter"/>
</dbReference>
<evidence type="ECO:0000256" key="6">
    <source>
        <dbReference type="ARBA" id="ARBA00022729"/>
    </source>
</evidence>
<keyword evidence="14" id="KW-1185">Reference proteome</keyword>
<dbReference type="PANTHER" id="PTHR14076:SF2">
    <property type="entry name" value="RECEPTOR ACTIVITY-MODIFYING PROTEIN 3"/>
    <property type="match status" value="1"/>
</dbReference>
<dbReference type="FunFam" id="1.10.150.510:FF:000001">
    <property type="entry name" value="Receptor activity modifying protein 3"/>
    <property type="match status" value="1"/>
</dbReference>
<dbReference type="KEGG" id="pbi:103050539"/>
<dbReference type="PANTHER" id="PTHR14076">
    <property type="entry name" value="RECEPTOR ACTIVITY MODIFYING PROTEIN RAMP"/>
    <property type="match status" value="1"/>
</dbReference>
<keyword evidence="8 13" id="KW-0472">Membrane</keyword>
<evidence type="ECO:0000256" key="1">
    <source>
        <dbReference type="ARBA" id="ARBA00004251"/>
    </source>
</evidence>
<evidence type="ECO:0000256" key="11">
    <source>
        <dbReference type="ARBA" id="ARBA00023180"/>
    </source>
</evidence>
<evidence type="ECO:0000256" key="7">
    <source>
        <dbReference type="ARBA" id="ARBA00022989"/>
    </source>
</evidence>
<keyword evidence="6" id="KW-0732">Signal</keyword>
<dbReference type="Pfam" id="PF04901">
    <property type="entry name" value="RAMP"/>
    <property type="match status" value="1"/>
</dbReference>
<dbReference type="RefSeq" id="XP_007423228.1">
    <property type="nucleotide sequence ID" value="XM_007423166.3"/>
</dbReference>
<evidence type="ECO:0000256" key="2">
    <source>
        <dbReference type="ARBA" id="ARBA00007087"/>
    </source>
</evidence>
<keyword evidence="3" id="KW-0813">Transport</keyword>
<reference evidence="15" key="1">
    <citation type="submission" date="2025-08" db="UniProtKB">
        <authorList>
            <consortium name="RefSeq"/>
        </authorList>
    </citation>
    <scope>IDENTIFICATION</scope>
    <source>
        <tissue evidence="15">Liver</tissue>
    </source>
</reference>
<evidence type="ECO:0000256" key="8">
    <source>
        <dbReference type="ARBA" id="ARBA00023136"/>
    </source>
</evidence>
<evidence type="ECO:0000256" key="5">
    <source>
        <dbReference type="ARBA" id="ARBA00022692"/>
    </source>
</evidence>
<dbReference type="OrthoDB" id="9940331at2759"/>
<dbReference type="InterPro" id="IPR006985">
    <property type="entry name" value="RAMP"/>
</dbReference>
<comment type="similarity">
    <text evidence="2">Belongs to the RAMP family.</text>
</comment>
<evidence type="ECO:0000256" key="9">
    <source>
        <dbReference type="ARBA" id="ARBA00023157"/>
    </source>
</evidence>
<dbReference type="GO" id="GO:0072659">
    <property type="term" value="P:protein localization to plasma membrane"/>
    <property type="evidence" value="ECO:0007669"/>
    <property type="project" value="TreeGrafter"/>
</dbReference>
<dbReference type="GO" id="GO:0006816">
    <property type="term" value="P:calcium ion transport"/>
    <property type="evidence" value="ECO:0007669"/>
    <property type="project" value="TreeGrafter"/>
</dbReference>
<organism evidence="14 15">
    <name type="scientific">Python bivittatus</name>
    <name type="common">Burmese python</name>
    <name type="synonym">Python molurus bivittatus</name>
    <dbReference type="NCBI Taxonomy" id="176946"/>
    <lineage>
        <taxon>Eukaryota</taxon>
        <taxon>Metazoa</taxon>
        <taxon>Chordata</taxon>
        <taxon>Craniata</taxon>
        <taxon>Vertebrata</taxon>
        <taxon>Euteleostomi</taxon>
        <taxon>Lepidosauria</taxon>
        <taxon>Squamata</taxon>
        <taxon>Bifurcata</taxon>
        <taxon>Unidentata</taxon>
        <taxon>Episquamata</taxon>
        <taxon>Toxicofera</taxon>
        <taxon>Serpentes</taxon>
        <taxon>Henophidia</taxon>
        <taxon>Pythonidae</taxon>
        <taxon>Python</taxon>
    </lineage>
</organism>
<gene>
    <name evidence="15" type="primary">RAMP3</name>
</gene>
<name>A0A9F2NPU0_PYTBI</name>
<dbReference type="GeneID" id="103050539"/>
<dbReference type="AlphaFoldDB" id="A0A9F2NPU0"/>
<protein>
    <recommendedName>
        <fullName evidence="12">Receptor activity-modifying protein 3</fullName>
    </recommendedName>
</protein>
<dbReference type="GO" id="GO:0043235">
    <property type="term" value="C:receptor complex"/>
    <property type="evidence" value="ECO:0007669"/>
    <property type="project" value="TreeGrafter"/>
</dbReference>